<evidence type="ECO:0000256" key="1">
    <source>
        <dbReference type="SAM" id="Phobius"/>
    </source>
</evidence>
<accession>A0A1I4K0Y8</accession>
<keyword evidence="1" id="KW-0812">Transmembrane</keyword>
<feature type="transmembrane region" description="Helical" evidence="1">
    <location>
        <begin position="66"/>
        <end position="87"/>
    </location>
</feature>
<reference evidence="3" key="1">
    <citation type="submission" date="2016-10" db="EMBL/GenBank/DDBJ databases">
        <authorList>
            <person name="Varghese N."/>
            <person name="Submissions S."/>
        </authorList>
    </citation>
    <scope>NUCLEOTIDE SEQUENCE [LARGE SCALE GENOMIC DNA]</scope>
    <source>
        <strain evidence="3">BL36</strain>
    </source>
</reference>
<keyword evidence="1" id="KW-1133">Transmembrane helix</keyword>
<dbReference type="EMBL" id="FOTK01000009">
    <property type="protein sequence ID" value="SFL72438.1"/>
    <property type="molecule type" value="Genomic_DNA"/>
</dbReference>
<proteinExistence type="predicted"/>
<keyword evidence="1" id="KW-0472">Membrane</keyword>
<feature type="transmembrane region" description="Helical" evidence="1">
    <location>
        <begin position="128"/>
        <end position="147"/>
    </location>
</feature>
<evidence type="ECO:0008006" key="4">
    <source>
        <dbReference type="Google" id="ProtNLM"/>
    </source>
</evidence>
<keyword evidence="3" id="KW-1185">Reference proteome</keyword>
<feature type="transmembrane region" description="Helical" evidence="1">
    <location>
        <begin position="39"/>
        <end position="60"/>
    </location>
</feature>
<protein>
    <recommendedName>
        <fullName evidence="4">DUF3429 domain-containing protein</fullName>
    </recommendedName>
</protein>
<dbReference type="AlphaFoldDB" id="A0A1I4K0Y8"/>
<evidence type="ECO:0000313" key="2">
    <source>
        <dbReference type="EMBL" id="SFL72438.1"/>
    </source>
</evidence>
<name>A0A1I4K0Y8_9HYPH</name>
<feature type="transmembrane region" description="Helical" evidence="1">
    <location>
        <begin position="159"/>
        <end position="177"/>
    </location>
</feature>
<gene>
    <name evidence="2" type="ORF">SAMN05192568_100987</name>
</gene>
<organism evidence="2 3">
    <name type="scientific">Methylobacterium pseudosasicola</name>
    <dbReference type="NCBI Taxonomy" id="582667"/>
    <lineage>
        <taxon>Bacteria</taxon>
        <taxon>Pseudomonadati</taxon>
        <taxon>Pseudomonadota</taxon>
        <taxon>Alphaproteobacteria</taxon>
        <taxon>Hyphomicrobiales</taxon>
        <taxon>Methylobacteriaceae</taxon>
        <taxon>Methylobacterium</taxon>
    </lineage>
</organism>
<dbReference type="Proteomes" id="UP000199048">
    <property type="component" value="Unassembled WGS sequence"/>
</dbReference>
<evidence type="ECO:0000313" key="3">
    <source>
        <dbReference type="Proteomes" id="UP000199048"/>
    </source>
</evidence>
<feature type="transmembrane region" description="Helical" evidence="1">
    <location>
        <begin position="99"/>
        <end position="122"/>
    </location>
</feature>
<sequence>MLQRSKLFTREPGPTDMRDDATGRTITAHEPRRIPWLDIVFGFGPMVPIAVGAAAAWWLNGQPLDYLVALFTLLYAASILLFLAGVHRGVSFRTEGGPRLAQIVTMLVLYALGLFSLFAAVMGKAVPALAMLILGYAAIGILDPIAARAGEVPLAHARLRPLQMPIAVVSLAVLLWLKLTAPY</sequence>